<keyword evidence="3" id="KW-0732">Signal</keyword>
<dbReference type="EMBL" id="JADBDY010000001">
    <property type="protein sequence ID" value="MBE1459656.1"/>
    <property type="molecule type" value="Genomic_DNA"/>
</dbReference>
<dbReference type="Proteomes" id="UP000598217">
    <property type="component" value="Unassembled WGS sequence"/>
</dbReference>
<dbReference type="InterPro" id="IPR012338">
    <property type="entry name" value="Beta-lactam/transpept-like"/>
</dbReference>
<dbReference type="Pfam" id="PF00905">
    <property type="entry name" value="Transpeptidase"/>
    <property type="match status" value="1"/>
</dbReference>
<accession>A0ABR9HKZ3</accession>
<evidence type="ECO:0000313" key="8">
    <source>
        <dbReference type="EMBL" id="MBE1459656.1"/>
    </source>
</evidence>
<dbReference type="InterPro" id="IPR001460">
    <property type="entry name" value="PCN-bd_Tpept"/>
</dbReference>
<evidence type="ECO:0000256" key="6">
    <source>
        <dbReference type="RuleBase" id="RU361140"/>
    </source>
</evidence>
<name>A0ABR9HKZ3_9ACTN</name>
<comment type="caution">
    <text evidence="8">The sequence shown here is derived from an EMBL/GenBank/DDBJ whole genome shotgun (WGS) entry which is preliminary data.</text>
</comment>
<evidence type="ECO:0000256" key="2">
    <source>
        <dbReference type="ARBA" id="ARBA00012865"/>
    </source>
</evidence>
<reference evidence="8 9" key="1">
    <citation type="submission" date="2020-10" db="EMBL/GenBank/DDBJ databases">
        <title>Sequencing the genomes of 1000 actinobacteria strains.</title>
        <authorList>
            <person name="Klenk H.-P."/>
        </authorList>
    </citation>
    <scope>NUCLEOTIDE SEQUENCE [LARGE SCALE GENOMIC DNA]</scope>
    <source>
        <strain evidence="8 9">DSM 45157</strain>
    </source>
</reference>
<dbReference type="EC" id="3.5.2.6" evidence="2 6"/>
<comment type="catalytic activity">
    <reaction evidence="6">
        <text>a beta-lactam + H2O = a substituted beta-amino acid</text>
        <dbReference type="Rhea" id="RHEA:20401"/>
        <dbReference type="ChEBI" id="CHEBI:15377"/>
        <dbReference type="ChEBI" id="CHEBI:35627"/>
        <dbReference type="ChEBI" id="CHEBI:140347"/>
        <dbReference type="EC" id="3.5.2.6"/>
    </reaction>
</comment>
<dbReference type="GO" id="GO:0008800">
    <property type="term" value="F:beta-lactamase activity"/>
    <property type="evidence" value="ECO:0007669"/>
    <property type="project" value="UniProtKB-EC"/>
</dbReference>
<proteinExistence type="inferred from homology"/>
<keyword evidence="4 6" id="KW-0378">Hydrolase</keyword>
<evidence type="ECO:0000313" key="9">
    <source>
        <dbReference type="Proteomes" id="UP000598217"/>
    </source>
</evidence>
<feature type="domain" description="Penicillin-binding protein transpeptidase" evidence="7">
    <location>
        <begin position="97"/>
        <end position="286"/>
    </location>
</feature>
<sequence>MRTDTEHVPGRSGRTRVRLAAGAAGCALGLAASACGGDGQTAERAEGRAGEPVALGDVETVERADLEAVFAEAGVDGTFVLFDAEDRSAVVVNPEGARERAVPASTFKLPNTLIALQTGEVTGVDEVVSPAEGEEMSLRESLPSSDVPVHQEIADRIGHEQMTAWVDRFDYGNRQVGEEDRMDRFWLEGPLEISALEQATFIAELARAALPVDVGHQHAMRELLMIEEGPDHQLFGRTGLGAEVDSVPGWWVGWVERGDDLHTFALRLELEDAGDADLSEPLGRELLVALEALPAR</sequence>
<gene>
    <name evidence="8" type="ORF">H4W79_003870</name>
</gene>
<dbReference type="Gene3D" id="3.40.710.10">
    <property type="entry name" value="DD-peptidase/beta-lactamase superfamily"/>
    <property type="match status" value="1"/>
</dbReference>
<evidence type="ECO:0000256" key="5">
    <source>
        <dbReference type="ARBA" id="ARBA00023251"/>
    </source>
</evidence>
<protein>
    <recommendedName>
        <fullName evidence="2 6">Beta-lactamase</fullName>
        <ecNumber evidence="2 6">3.5.2.6</ecNumber>
    </recommendedName>
</protein>
<evidence type="ECO:0000256" key="4">
    <source>
        <dbReference type="ARBA" id="ARBA00022801"/>
    </source>
</evidence>
<organism evidence="8 9">
    <name type="scientific">Nocardiopsis terrae</name>
    <dbReference type="NCBI Taxonomy" id="372655"/>
    <lineage>
        <taxon>Bacteria</taxon>
        <taxon>Bacillati</taxon>
        <taxon>Actinomycetota</taxon>
        <taxon>Actinomycetes</taxon>
        <taxon>Streptosporangiales</taxon>
        <taxon>Nocardiopsidaceae</taxon>
        <taxon>Nocardiopsis</taxon>
    </lineage>
</organism>
<dbReference type="RefSeq" id="WP_191274823.1">
    <property type="nucleotide sequence ID" value="NZ_BMXJ01000008.1"/>
</dbReference>
<dbReference type="PROSITE" id="PS51257">
    <property type="entry name" value="PROKAR_LIPOPROTEIN"/>
    <property type="match status" value="1"/>
</dbReference>
<dbReference type="SUPFAM" id="SSF56601">
    <property type="entry name" value="beta-lactamase/transpeptidase-like"/>
    <property type="match status" value="1"/>
</dbReference>
<dbReference type="PROSITE" id="PS00337">
    <property type="entry name" value="BETA_LACTAMASE_D"/>
    <property type="match status" value="1"/>
</dbReference>
<evidence type="ECO:0000256" key="3">
    <source>
        <dbReference type="ARBA" id="ARBA00022729"/>
    </source>
</evidence>
<dbReference type="InterPro" id="IPR002137">
    <property type="entry name" value="Beta-lactam_class-D_AS"/>
</dbReference>
<keyword evidence="9" id="KW-1185">Reference proteome</keyword>
<comment type="similarity">
    <text evidence="1 6">Belongs to the class-D beta-lactamase family.</text>
</comment>
<evidence type="ECO:0000259" key="7">
    <source>
        <dbReference type="Pfam" id="PF00905"/>
    </source>
</evidence>
<evidence type="ECO:0000256" key="1">
    <source>
        <dbReference type="ARBA" id="ARBA00007898"/>
    </source>
</evidence>
<keyword evidence="5 6" id="KW-0046">Antibiotic resistance</keyword>